<evidence type="ECO:0000313" key="2">
    <source>
        <dbReference type="EMBL" id="JAP88999.1"/>
    </source>
</evidence>
<sequence>RPSQRQRQEFALQKHLNKLFPILASSNVILIFMLLKIYEVADPELAAMIGAFVNKQPLQQQILLVSQLHYLLSQVDFQYPQQKQQIFIIKNLLFEEQILYFHEIYVQTGNKKVGTFVLQQLTNTTELSAQKTQIFCKILTYSDLYYQTHTNMNVFQVFGDLILKNAQYLDFVNLPHQQNEKFLVQLAFQALKQEKYDPVLRIMLLIAKFITLHQNSIYLTQKFMQLHSCIRSQNSSQIVLFCVYQCILKQKFQIFDAEEFMGPLFGLFCSKAQVVTYGVELLILKDFDLTSKNLTDLKLRIAQQLQKLIPGTANKKARRAGEIMGQLLGQREDSGMEYIKTVKMLFE</sequence>
<reference evidence="2" key="1">
    <citation type="submission" date="2015-07" db="EMBL/GenBank/DDBJ databases">
        <title>Adaptation to a free-living lifestyle via gene acquisitions in the diplomonad Trepomonas sp. PC1.</title>
        <authorList>
            <person name="Xu F."/>
            <person name="Jerlstrom-Hultqvist J."/>
            <person name="Kolisko M."/>
            <person name="Simpson A.G.B."/>
            <person name="Roger A.J."/>
            <person name="Svard S.G."/>
            <person name="Andersson J.O."/>
        </authorList>
    </citation>
    <scope>NUCLEOTIDE SEQUENCE</scope>
    <source>
        <strain evidence="2">PC1</strain>
    </source>
</reference>
<keyword evidence="1" id="KW-1133">Transmembrane helix</keyword>
<name>A0A146K065_9EUKA</name>
<evidence type="ECO:0000256" key="1">
    <source>
        <dbReference type="SAM" id="Phobius"/>
    </source>
</evidence>
<gene>
    <name evidence="2" type="ORF">TPC1_31506</name>
</gene>
<dbReference type="EMBL" id="GDID01007607">
    <property type="protein sequence ID" value="JAP88999.1"/>
    <property type="molecule type" value="Transcribed_RNA"/>
</dbReference>
<feature type="non-terminal residue" evidence="2">
    <location>
        <position position="1"/>
    </location>
</feature>
<keyword evidence="1" id="KW-0472">Membrane</keyword>
<proteinExistence type="predicted"/>
<keyword evidence="1" id="KW-0812">Transmembrane</keyword>
<organism evidence="2">
    <name type="scientific">Trepomonas sp. PC1</name>
    <dbReference type="NCBI Taxonomy" id="1076344"/>
    <lineage>
        <taxon>Eukaryota</taxon>
        <taxon>Metamonada</taxon>
        <taxon>Diplomonadida</taxon>
        <taxon>Hexamitidae</taxon>
        <taxon>Hexamitinae</taxon>
        <taxon>Trepomonas</taxon>
    </lineage>
</organism>
<protein>
    <submittedName>
        <fullName evidence="2">Uncharacterized protein</fullName>
    </submittedName>
</protein>
<dbReference type="AlphaFoldDB" id="A0A146K065"/>
<accession>A0A146K065</accession>
<feature type="transmembrane region" description="Helical" evidence="1">
    <location>
        <begin position="20"/>
        <end position="38"/>
    </location>
</feature>